<accession>A0A9P6SKX3</accession>
<feature type="compositionally biased region" description="Basic and acidic residues" evidence="10">
    <location>
        <begin position="64"/>
        <end position="75"/>
    </location>
</feature>
<dbReference type="InterPro" id="IPR047261">
    <property type="entry name" value="MRM1_MeTrfase_dom"/>
</dbReference>
<evidence type="ECO:0000256" key="2">
    <source>
        <dbReference type="ARBA" id="ARBA00007228"/>
    </source>
</evidence>
<comment type="subcellular location">
    <subcellularLocation>
        <location evidence="1">Mitochondrion</location>
    </subcellularLocation>
</comment>
<dbReference type="InterPro" id="IPR001537">
    <property type="entry name" value="SpoU_MeTrfase"/>
</dbReference>
<dbReference type="GO" id="GO:0005739">
    <property type="term" value="C:mitochondrion"/>
    <property type="evidence" value="ECO:0007669"/>
    <property type="project" value="UniProtKB-SubCell"/>
</dbReference>
<evidence type="ECO:0000259" key="11">
    <source>
        <dbReference type="SMART" id="SM00967"/>
    </source>
</evidence>
<dbReference type="Gene3D" id="3.40.1280.10">
    <property type="match status" value="1"/>
</dbReference>
<dbReference type="Gene3D" id="3.30.1330.30">
    <property type="match status" value="1"/>
</dbReference>
<evidence type="ECO:0000313" key="13">
    <source>
        <dbReference type="Proteomes" id="UP000785200"/>
    </source>
</evidence>
<name>A0A9P6SKX3_9HELO</name>
<dbReference type="EMBL" id="VNKQ01000017">
    <property type="protein sequence ID" value="KAG0645716.1"/>
    <property type="molecule type" value="Genomic_DNA"/>
</dbReference>
<dbReference type="GO" id="GO:0003723">
    <property type="term" value="F:RNA binding"/>
    <property type="evidence" value="ECO:0007669"/>
    <property type="project" value="InterPro"/>
</dbReference>
<feature type="compositionally biased region" description="Low complexity" evidence="10">
    <location>
        <begin position="99"/>
        <end position="114"/>
    </location>
</feature>
<sequence>MNNIVLSKGIGNSRSPFILLPLLYPAICTSRAASLNSAIHHGIRRSKGVGFRGKERSQNAGRSYEGKEGAARGSEEPFTSSARSQMRVGAAGARPPTFSPRSRNGSDNSRGSESTYGKKGFASKEKATGNLRGTERVPRSLGGKPNTRPQRGFDRSSFSKGNNKNYSATRDPQGLSHERHSNGKTLYPSLSGRQSAYGSLARPASEKHSPSEKQRREHGAEKGSRSEDSGSSSRQGRHQERRSVSEDGKPLQKFGAREAGLKIIEREHPPRFDPTDSRRGESSPSQTRMDSRMPISIPYTTPASEFLYGTSVVEAALRSRRVPRRKHYKLYIYNGANRDGYNVERDAGLERMAVKTGVEVVRVSGDWLRVMDKMSGGRPHNGYILEASPLPRTPILSLGEVTSSDGQSGFRISLDHQSREEAAVNGTADFIKFSTNVPGRKPLVLLLDSIVDPGNLGGIIRTASFLGVTAIAVSTRNSASFTPVVLKASAGASENVTLFSVNKPAGFLVDSKAAGWKIYAAVAPSGSDETDGDSVTTDELEDPLSQNPCILMLGGEGEGLRSNLRSKADVYLSITGSGRSHKVDSLNVSVAAGILCNSFLRRRDLTPKAETKVDVPTKTDGDLF</sequence>
<comment type="caution">
    <text evidence="12">The sequence shown here is derived from an EMBL/GenBank/DDBJ whole genome shotgun (WGS) entry which is preliminary data.</text>
</comment>
<organism evidence="12 13">
    <name type="scientific">Hyphodiscus hymeniophilus</name>
    <dbReference type="NCBI Taxonomy" id="353542"/>
    <lineage>
        <taxon>Eukaryota</taxon>
        <taxon>Fungi</taxon>
        <taxon>Dikarya</taxon>
        <taxon>Ascomycota</taxon>
        <taxon>Pezizomycotina</taxon>
        <taxon>Leotiomycetes</taxon>
        <taxon>Helotiales</taxon>
        <taxon>Hyphodiscaceae</taxon>
        <taxon>Hyphodiscus</taxon>
    </lineage>
</organism>
<evidence type="ECO:0000256" key="6">
    <source>
        <dbReference type="ARBA" id="ARBA00022691"/>
    </source>
</evidence>
<evidence type="ECO:0000256" key="10">
    <source>
        <dbReference type="SAM" id="MobiDB-lite"/>
    </source>
</evidence>
<dbReference type="InterPro" id="IPR013123">
    <property type="entry name" value="SpoU_subst-bd"/>
</dbReference>
<dbReference type="SUPFAM" id="SSF55315">
    <property type="entry name" value="L30e-like"/>
    <property type="match status" value="1"/>
</dbReference>
<keyword evidence="3" id="KW-0698">rRNA processing</keyword>
<comment type="similarity">
    <text evidence="2">Belongs to the class IV-like SAM-binding methyltransferase superfamily. RNA methyltransferase TrmH family.</text>
</comment>
<evidence type="ECO:0000256" key="1">
    <source>
        <dbReference type="ARBA" id="ARBA00004173"/>
    </source>
</evidence>
<keyword evidence="8" id="KW-0496">Mitochondrion</keyword>
<evidence type="ECO:0000256" key="8">
    <source>
        <dbReference type="ARBA" id="ARBA00023128"/>
    </source>
</evidence>
<evidence type="ECO:0000256" key="7">
    <source>
        <dbReference type="ARBA" id="ARBA00022946"/>
    </source>
</evidence>
<feature type="region of interest" description="Disordered" evidence="10">
    <location>
        <begin position="47"/>
        <end position="295"/>
    </location>
</feature>
<proteinExistence type="inferred from homology"/>
<protein>
    <recommendedName>
        <fullName evidence="9">rRNA methyltransferase 1, mitochondrial</fullName>
    </recommendedName>
</protein>
<dbReference type="InterPro" id="IPR047182">
    <property type="entry name" value="MRM1"/>
</dbReference>
<dbReference type="OrthoDB" id="270651at2759"/>
<evidence type="ECO:0000256" key="9">
    <source>
        <dbReference type="ARBA" id="ARBA00034881"/>
    </source>
</evidence>
<reference evidence="12" key="1">
    <citation type="submission" date="2019-07" db="EMBL/GenBank/DDBJ databases">
        <title>Hyphodiscus hymeniophilus genome sequencing and assembly.</title>
        <authorList>
            <person name="Kramer G."/>
            <person name="Nodwell J."/>
        </authorList>
    </citation>
    <scope>NUCLEOTIDE SEQUENCE</scope>
    <source>
        <strain evidence="12">ATCC 34498</strain>
    </source>
</reference>
<dbReference type="GO" id="GO:0016435">
    <property type="term" value="F:rRNA (guanine) methyltransferase activity"/>
    <property type="evidence" value="ECO:0007669"/>
    <property type="project" value="TreeGrafter"/>
</dbReference>
<keyword evidence="6" id="KW-0949">S-adenosyl-L-methionine</keyword>
<feature type="domain" description="RNA 2-O ribose methyltransferase substrate binding" evidence="11">
    <location>
        <begin position="306"/>
        <end position="393"/>
    </location>
</feature>
<evidence type="ECO:0000313" key="12">
    <source>
        <dbReference type="EMBL" id="KAG0645716.1"/>
    </source>
</evidence>
<evidence type="ECO:0000256" key="3">
    <source>
        <dbReference type="ARBA" id="ARBA00022552"/>
    </source>
</evidence>
<keyword evidence="13" id="KW-1185">Reference proteome</keyword>
<dbReference type="Pfam" id="PF00588">
    <property type="entry name" value="SpoU_methylase"/>
    <property type="match status" value="1"/>
</dbReference>
<gene>
    <name evidence="12" type="ORF">D0Z07_7815</name>
</gene>
<dbReference type="FunFam" id="3.30.1330.30:FF:000035">
    <property type="entry name" value="TrmH family RNA methyltransferase"/>
    <property type="match status" value="1"/>
</dbReference>
<feature type="compositionally biased region" description="Basic and acidic residues" evidence="10">
    <location>
        <begin position="237"/>
        <end position="281"/>
    </location>
</feature>
<dbReference type="PANTHER" id="PTHR46103:SF1">
    <property type="entry name" value="RRNA METHYLTRANSFERASE 1, MITOCHONDRIAL"/>
    <property type="match status" value="1"/>
</dbReference>
<keyword evidence="5" id="KW-0808">Transferase</keyword>
<dbReference type="PANTHER" id="PTHR46103">
    <property type="entry name" value="RRNA METHYLTRANSFERASE 1, MITOCHONDRIAL"/>
    <property type="match status" value="1"/>
</dbReference>
<dbReference type="InterPro" id="IPR029064">
    <property type="entry name" value="Ribosomal_eL30-like_sf"/>
</dbReference>
<keyword evidence="4 12" id="KW-0489">Methyltransferase</keyword>
<feature type="compositionally biased region" description="Basic and acidic residues" evidence="10">
    <location>
        <begin position="122"/>
        <end position="138"/>
    </location>
</feature>
<dbReference type="InterPro" id="IPR029026">
    <property type="entry name" value="tRNA_m1G_MTases_N"/>
</dbReference>
<dbReference type="InterPro" id="IPR029028">
    <property type="entry name" value="Alpha/beta_knot_MTases"/>
</dbReference>
<dbReference type="CDD" id="cd18105">
    <property type="entry name" value="SpoU-like_MRM1"/>
    <property type="match status" value="1"/>
</dbReference>
<feature type="compositionally biased region" description="Basic and acidic residues" evidence="10">
    <location>
        <begin position="204"/>
        <end position="228"/>
    </location>
</feature>
<dbReference type="Proteomes" id="UP000785200">
    <property type="component" value="Unassembled WGS sequence"/>
</dbReference>
<dbReference type="SMART" id="SM00967">
    <property type="entry name" value="SpoU_sub_bind"/>
    <property type="match status" value="1"/>
</dbReference>
<dbReference type="SUPFAM" id="SSF75217">
    <property type="entry name" value="alpha/beta knot"/>
    <property type="match status" value="1"/>
</dbReference>
<dbReference type="AlphaFoldDB" id="A0A9P6SKX3"/>
<evidence type="ECO:0000256" key="5">
    <source>
        <dbReference type="ARBA" id="ARBA00022679"/>
    </source>
</evidence>
<feature type="compositionally biased region" description="Polar residues" evidence="10">
    <location>
        <begin position="156"/>
        <end position="170"/>
    </location>
</feature>
<evidence type="ECO:0000256" key="4">
    <source>
        <dbReference type="ARBA" id="ARBA00022603"/>
    </source>
</evidence>
<keyword evidence="7" id="KW-0809">Transit peptide</keyword>